<dbReference type="AlphaFoldDB" id="A0A2S3WNF4"/>
<evidence type="ECO:0000313" key="3">
    <source>
        <dbReference type="Proteomes" id="UP000237378"/>
    </source>
</evidence>
<sequence>MQAGSLYNHIENKQSLLYELMEEALDDLLANTRTSVKQGKTRNERIRLFVQASLDFQKREGKRMILINREMINLSTEQQEHIKSLVEDYARCLKSVIAGQPAKGHTFNHRFDLLIVVIIGMLQGSHFWDRGEAASSPRDEVDQLTSIINGAISATVA</sequence>
<reference evidence="2 3" key="2">
    <citation type="submission" date="2018-03" db="EMBL/GenBank/DDBJ databases">
        <title>Draft genome of Pseudomonas putida strain KH-18-2.</title>
        <authorList>
            <person name="Yoshizawa S."/>
            <person name="Khan N.H."/>
            <person name="Nishimura M."/>
            <person name="Chiura H.X."/>
            <person name="Ogura Y."/>
            <person name="Hayashi T."/>
            <person name="Kogure K."/>
        </authorList>
    </citation>
    <scope>NUCLEOTIDE SEQUENCE [LARGE SCALE GENOMIC DNA]</scope>
    <source>
        <strain evidence="2 3">KH-18-2</strain>
    </source>
</reference>
<reference evidence="2 3" key="1">
    <citation type="submission" date="2016-08" db="EMBL/GenBank/DDBJ databases">
        <authorList>
            <person name="Seilhamer J.J."/>
        </authorList>
    </citation>
    <scope>NUCLEOTIDE SEQUENCE [LARGE SCALE GENOMIC DNA]</scope>
    <source>
        <strain evidence="2 3">KH-18-2</strain>
    </source>
</reference>
<name>A0A2S3WNF4_PSEPU</name>
<proteinExistence type="predicted"/>
<comment type="caution">
    <text evidence="2">The sequence shown here is derived from an EMBL/GenBank/DDBJ whole genome shotgun (WGS) entry which is preliminary data.</text>
</comment>
<dbReference type="EMBL" id="MING01000083">
    <property type="protein sequence ID" value="POG02899.1"/>
    <property type="molecule type" value="Genomic_DNA"/>
</dbReference>
<dbReference type="Pfam" id="PF17932">
    <property type="entry name" value="TetR_C_24"/>
    <property type="match status" value="1"/>
</dbReference>
<gene>
    <name evidence="2" type="ORF">BGP82_16455</name>
</gene>
<accession>A0A2S3WNF4</accession>
<protein>
    <recommendedName>
        <fullName evidence="1">HTH-type transcriptional repressor KstR2 C-terminal domain-containing protein</fullName>
    </recommendedName>
</protein>
<dbReference type="Proteomes" id="UP000237378">
    <property type="component" value="Unassembled WGS sequence"/>
</dbReference>
<evidence type="ECO:0000259" key="1">
    <source>
        <dbReference type="Pfam" id="PF17932"/>
    </source>
</evidence>
<organism evidence="2 3">
    <name type="scientific">Pseudomonas putida</name>
    <name type="common">Arthrobacter siderocapsulatus</name>
    <dbReference type="NCBI Taxonomy" id="303"/>
    <lineage>
        <taxon>Bacteria</taxon>
        <taxon>Pseudomonadati</taxon>
        <taxon>Pseudomonadota</taxon>
        <taxon>Gammaproteobacteria</taxon>
        <taxon>Pseudomonadales</taxon>
        <taxon>Pseudomonadaceae</taxon>
        <taxon>Pseudomonas</taxon>
    </lineage>
</organism>
<dbReference type="InterPro" id="IPR041490">
    <property type="entry name" value="KstR2_TetR_C"/>
</dbReference>
<dbReference type="SUPFAM" id="SSF48498">
    <property type="entry name" value="Tetracyclin repressor-like, C-terminal domain"/>
    <property type="match status" value="1"/>
</dbReference>
<dbReference type="Gene3D" id="1.10.357.10">
    <property type="entry name" value="Tetracycline Repressor, domain 2"/>
    <property type="match status" value="1"/>
</dbReference>
<dbReference type="InterPro" id="IPR036271">
    <property type="entry name" value="Tet_transcr_reg_TetR-rel_C_sf"/>
</dbReference>
<feature type="domain" description="HTH-type transcriptional repressor KstR2 C-terminal" evidence="1">
    <location>
        <begin position="41"/>
        <end position="147"/>
    </location>
</feature>
<evidence type="ECO:0000313" key="2">
    <source>
        <dbReference type="EMBL" id="POG02899.1"/>
    </source>
</evidence>